<evidence type="ECO:0000256" key="2">
    <source>
        <dbReference type="ARBA" id="ARBA00022723"/>
    </source>
</evidence>
<keyword evidence="3" id="KW-0863">Zinc-finger</keyword>
<dbReference type="InterPro" id="IPR042452">
    <property type="entry name" value="ZPR1_Znf1/2"/>
</dbReference>
<protein>
    <recommendedName>
        <fullName evidence="5">Zinc finger ZPR1-type domain-containing protein</fullName>
    </recommendedName>
</protein>
<dbReference type="PANTHER" id="PTHR10876:SF0">
    <property type="entry name" value="ZINC FINGER PROTEIN ZPR1"/>
    <property type="match status" value="1"/>
</dbReference>
<evidence type="ECO:0000256" key="3">
    <source>
        <dbReference type="ARBA" id="ARBA00022771"/>
    </source>
</evidence>
<dbReference type="SMART" id="SM00709">
    <property type="entry name" value="Zpr1"/>
    <property type="match status" value="1"/>
</dbReference>
<accession>A0A510DZC2</accession>
<comment type="similarity">
    <text evidence="1">Belongs to the ZPR1 family.</text>
</comment>
<dbReference type="NCBIfam" id="TIGR00310">
    <property type="entry name" value="ZPR1_znf"/>
    <property type="match status" value="1"/>
</dbReference>
<dbReference type="Gene3D" id="2.60.120.1040">
    <property type="entry name" value="ZPR1, A/B domain"/>
    <property type="match status" value="1"/>
</dbReference>
<keyword evidence="7" id="KW-1185">Reference proteome</keyword>
<evidence type="ECO:0000259" key="5">
    <source>
        <dbReference type="SMART" id="SM00709"/>
    </source>
</evidence>
<dbReference type="InterPro" id="IPR004470">
    <property type="entry name" value="ZPR1-like_arc"/>
</dbReference>
<sequence>MKCPICGNDTLDAKDYLYEVPEEGKVVLSNWECSSCGYKFRDVKPYESSEPKRLELLVEDENDMSSLVYRSSFAKVYIPELDFEAEPLNGTGAVTTVRGLLEIFLDQIGNLMDTQDIREAMDGKMKFTLIIEDGSGLSFIKNEKTKVTRFLSPSPP</sequence>
<dbReference type="EMBL" id="AP018929">
    <property type="protein sequence ID" value="BBG25268.1"/>
    <property type="molecule type" value="Genomic_DNA"/>
</dbReference>
<dbReference type="GO" id="GO:0008270">
    <property type="term" value="F:zinc ion binding"/>
    <property type="evidence" value="ECO:0007669"/>
    <property type="project" value="UniProtKB-KW"/>
</dbReference>
<dbReference type="Pfam" id="PF22794">
    <property type="entry name" value="jr-ZPR1"/>
    <property type="match status" value="1"/>
</dbReference>
<dbReference type="InterPro" id="IPR056180">
    <property type="entry name" value="ZPR1_jr_dom"/>
</dbReference>
<proteinExistence type="inferred from homology"/>
<dbReference type="PANTHER" id="PTHR10876">
    <property type="entry name" value="ZINC FINGER PROTEIN ZPR1"/>
    <property type="match status" value="1"/>
</dbReference>
<dbReference type="KEGG" id="step:IC006_2603"/>
<evidence type="ECO:0000256" key="4">
    <source>
        <dbReference type="ARBA" id="ARBA00022833"/>
    </source>
</evidence>
<gene>
    <name evidence="6" type="ORF">IC006_2603</name>
</gene>
<dbReference type="InterPro" id="IPR040141">
    <property type="entry name" value="ZPR1"/>
</dbReference>
<dbReference type="NCBIfam" id="TIGR00340">
    <property type="entry name" value="zpr1_rel"/>
    <property type="match status" value="1"/>
</dbReference>
<reference evidence="6 7" key="1">
    <citation type="journal article" date="2020" name="Int. J. Syst. Evol. Microbiol.">
        <title>Sulfuracidifex tepidarius gen. nov., sp. nov. and transfer of Sulfolobus metallicus Huber and Stetter 1992 to the genus Sulfuracidifex as Sulfuracidifex metallicus comb. nov.</title>
        <authorList>
            <person name="Itoh T."/>
            <person name="Miura T."/>
            <person name="Sakai H.D."/>
            <person name="Kato S."/>
            <person name="Ohkuma M."/>
            <person name="Takashina T."/>
        </authorList>
    </citation>
    <scope>NUCLEOTIDE SEQUENCE [LARGE SCALE GENOMIC DNA]</scope>
    <source>
        <strain evidence="6 7">IC-006</strain>
    </source>
</reference>
<keyword evidence="2" id="KW-0479">Metal-binding</keyword>
<evidence type="ECO:0000256" key="1">
    <source>
        <dbReference type="ARBA" id="ARBA00008354"/>
    </source>
</evidence>
<dbReference type="InterPro" id="IPR042451">
    <property type="entry name" value="ZPR1_A/B_dom"/>
</dbReference>
<dbReference type="GeneID" id="41716301"/>
<dbReference type="InterPro" id="IPR004457">
    <property type="entry name" value="Znf_ZPR1"/>
</dbReference>
<feature type="domain" description="Zinc finger ZPR1-type" evidence="5">
    <location>
        <begin position="1"/>
        <end position="142"/>
    </location>
</feature>
<evidence type="ECO:0000313" key="6">
    <source>
        <dbReference type="EMBL" id="BBG25268.1"/>
    </source>
</evidence>
<keyword evidence="4" id="KW-0862">Zinc</keyword>
<dbReference type="RefSeq" id="WP_173569921.1">
    <property type="nucleotide sequence ID" value="NZ_AP018929.1"/>
</dbReference>
<evidence type="ECO:0000313" key="7">
    <source>
        <dbReference type="Proteomes" id="UP000322983"/>
    </source>
</evidence>
<dbReference type="STRING" id="1294262.GCA_001316085_01497"/>
<organism evidence="6 7">
    <name type="scientific">Sulfuracidifex tepidarius</name>
    <dbReference type="NCBI Taxonomy" id="1294262"/>
    <lineage>
        <taxon>Archaea</taxon>
        <taxon>Thermoproteota</taxon>
        <taxon>Thermoprotei</taxon>
        <taxon>Sulfolobales</taxon>
        <taxon>Sulfolobaceae</taxon>
        <taxon>Sulfuracidifex</taxon>
    </lineage>
</organism>
<dbReference type="AlphaFoldDB" id="A0A510DZC2"/>
<dbReference type="OrthoDB" id="14924at2157"/>
<name>A0A510DZC2_9CREN</name>
<dbReference type="Gene3D" id="2.20.25.420">
    <property type="entry name" value="ZPR1, zinc finger domain"/>
    <property type="match status" value="1"/>
</dbReference>
<dbReference type="Proteomes" id="UP000322983">
    <property type="component" value="Chromosome"/>
</dbReference>